<dbReference type="GO" id="GO:0046872">
    <property type="term" value="F:metal ion binding"/>
    <property type="evidence" value="ECO:0007669"/>
    <property type="project" value="UniProtKB-KW"/>
</dbReference>
<evidence type="ECO:0000256" key="2">
    <source>
        <dbReference type="ARBA" id="ARBA00022485"/>
    </source>
</evidence>
<dbReference type="InterPro" id="IPR003451">
    <property type="entry name" value="LytB/IspH"/>
</dbReference>
<name>A0A7S0WSZ9_9CHLO</name>
<dbReference type="EC" id="1.17.7.4" evidence="10"/>
<comment type="pathway">
    <text evidence="8">Isoprenoid biosynthesis; dimethylallyl diphosphate biosynthesis; dimethylallyl diphosphate from (2E)-4-hydroxy-3-methylbutenyl diphosphate: step 1/1.</text>
</comment>
<keyword evidence="3" id="KW-0479">Metal-binding</keyword>
<evidence type="ECO:0000256" key="11">
    <source>
        <dbReference type="SAM" id="MobiDB-lite"/>
    </source>
</evidence>
<evidence type="ECO:0000313" key="12">
    <source>
        <dbReference type="EMBL" id="CAD8682299.1"/>
    </source>
</evidence>
<dbReference type="GO" id="GO:0050992">
    <property type="term" value="P:dimethylallyl diphosphate biosynthetic process"/>
    <property type="evidence" value="ECO:0007669"/>
    <property type="project" value="InterPro"/>
</dbReference>
<evidence type="ECO:0000256" key="8">
    <source>
        <dbReference type="ARBA" id="ARBA00046314"/>
    </source>
</evidence>
<evidence type="ECO:0000256" key="5">
    <source>
        <dbReference type="ARBA" id="ARBA00023004"/>
    </source>
</evidence>
<accession>A0A7S0WSZ9</accession>
<dbReference type="GO" id="GO:0019288">
    <property type="term" value="P:isopentenyl diphosphate biosynthetic process, methylerythritol 4-phosphate pathway"/>
    <property type="evidence" value="ECO:0007669"/>
    <property type="project" value="InterPro"/>
</dbReference>
<keyword evidence="5" id="KW-0408">Iron</keyword>
<evidence type="ECO:0000256" key="9">
    <source>
        <dbReference type="ARBA" id="ARBA00046335"/>
    </source>
</evidence>
<dbReference type="Pfam" id="PF02401">
    <property type="entry name" value="LYTB"/>
    <property type="match status" value="1"/>
</dbReference>
<reference evidence="12" key="1">
    <citation type="submission" date="2021-01" db="EMBL/GenBank/DDBJ databases">
        <authorList>
            <person name="Corre E."/>
            <person name="Pelletier E."/>
            <person name="Niang G."/>
            <person name="Scheremetjew M."/>
            <person name="Finn R."/>
            <person name="Kale V."/>
            <person name="Holt S."/>
            <person name="Cochrane G."/>
            <person name="Meng A."/>
            <person name="Brown T."/>
            <person name="Cohen L."/>
        </authorList>
    </citation>
    <scope>NUCLEOTIDE SEQUENCE</scope>
    <source>
        <strain evidence="12">CCMP722</strain>
    </source>
</reference>
<protein>
    <recommendedName>
        <fullName evidence="10">4-hydroxy-3-methylbut-2-enyl diphosphate reductase</fullName>
        <ecNumber evidence="10">1.17.7.4</ecNumber>
    </recommendedName>
</protein>
<dbReference type="GO" id="GO:0051539">
    <property type="term" value="F:4 iron, 4 sulfur cluster binding"/>
    <property type="evidence" value="ECO:0007669"/>
    <property type="project" value="UniProtKB-KW"/>
</dbReference>
<dbReference type="HAMAP" id="MF_00191">
    <property type="entry name" value="IspH"/>
    <property type="match status" value="1"/>
</dbReference>
<dbReference type="PANTHER" id="PTHR31619:SF5">
    <property type="entry name" value="4-HYDROXY-3-METHYLBUT-2-ENYL DIPHOSPHATE REDUCTASE, CHLOROPLASTIC"/>
    <property type="match status" value="1"/>
</dbReference>
<sequence length="466" mass="51925">MAAISSRVAVSLSHAHKSTAGRPLGSKPIAPLRTRANRTVVRAHSSGPEDDEPLDARAFRRALSKSKNYNRRVSGDEDVLDQMAEAGISAVNKGGLIATMKENGFKYQRGEIDISLAESYGFCWGVERAVQMAYEARKQYPEDNMHITNEIIHNPTVNKKLKEMEVAFIEPVEDKEGSPKDFSNVEEGDVVILPAFGASVQEMQLLDERGVQIVDTTCPWVSKVWNAVDAHKRKEFTSVIHGKYAHEETIATASFADKYIVIKNLTELEYVRNYIMNGGDKEEFLVKFSKAVSEGFDPDEDLQRVGLANQTTMLKGETEEMGKALQQTMMEKFGVEAVDDHFMFLDTICDATQERQDAMYKIVEENPDIVLVVGGWNSSNTSHLQEIAEHKGLTSYWVDQPSRIEAGNKITWLTSWGEMKTTENWLPEGKLRIAVTSGASTPDKVVEDVLDRVFATKEGVDLPVAA</sequence>
<dbReference type="NCBIfam" id="NF009911">
    <property type="entry name" value="PRK13371.1"/>
    <property type="match status" value="1"/>
</dbReference>
<evidence type="ECO:0000256" key="3">
    <source>
        <dbReference type="ARBA" id="ARBA00022723"/>
    </source>
</evidence>
<organism evidence="12">
    <name type="scientific">Pyramimonas obovata</name>
    <dbReference type="NCBI Taxonomy" id="1411642"/>
    <lineage>
        <taxon>Eukaryota</taxon>
        <taxon>Viridiplantae</taxon>
        <taxon>Chlorophyta</taxon>
        <taxon>Pyramimonadophyceae</taxon>
        <taxon>Pyramimonadales</taxon>
        <taxon>Pyramimonadaceae</taxon>
        <taxon>Pyramimonas</taxon>
        <taxon>Pyramimonas incertae sedis</taxon>
    </lineage>
</organism>
<proteinExistence type="inferred from homology"/>
<evidence type="ECO:0000256" key="7">
    <source>
        <dbReference type="ARBA" id="ARBA00046313"/>
    </source>
</evidence>
<keyword evidence="6" id="KW-0411">Iron-sulfur</keyword>
<comment type="pathway">
    <text evidence="7">Isoprenoid biosynthesis; isopentenyl diphosphate biosynthesis via DXP pathway; isopentenyl diphosphate from 1-deoxy-D-xylulose 5-phosphate: step 6/6.</text>
</comment>
<dbReference type="EMBL" id="HBFA01031507">
    <property type="protein sequence ID" value="CAD8682299.1"/>
    <property type="molecule type" value="Transcribed_RNA"/>
</dbReference>
<gene>
    <name evidence="12" type="ORF">POBO1169_LOCUS15862</name>
</gene>
<evidence type="ECO:0000256" key="10">
    <source>
        <dbReference type="ARBA" id="ARBA00047177"/>
    </source>
</evidence>
<dbReference type="GO" id="GO:0051745">
    <property type="term" value="F:4-hydroxy-3-methylbut-2-enyl diphosphate reductase activity"/>
    <property type="evidence" value="ECO:0007669"/>
    <property type="project" value="UniProtKB-EC"/>
</dbReference>
<dbReference type="NCBIfam" id="TIGR00216">
    <property type="entry name" value="ispH_lytB"/>
    <property type="match status" value="1"/>
</dbReference>
<feature type="region of interest" description="Disordered" evidence="11">
    <location>
        <begin position="13"/>
        <end position="35"/>
    </location>
</feature>
<comment type="cofactor">
    <cofactor evidence="1">
        <name>[4Fe-4S] cluster</name>
        <dbReference type="ChEBI" id="CHEBI:49883"/>
    </cofactor>
</comment>
<evidence type="ECO:0000256" key="6">
    <source>
        <dbReference type="ARBA" id="ARBA00023014"/>
    </source>
</evidence>
<evidence type="ECO:0000256" key="1">
    <source>
        <dbReference type="ARBA" id="ARBA00001966"/>
    </source>
</evidence>
<dbReference type="Gene3D" id="3.40.50.11270">
    <property type="match status" value="1"/>
</dbReference>
<keyword evidence="2" id="KW-0004">4Fe-4S</keyword>
<dbReference type="PANTHER" id="PTHR31619">
    <property type="entry name" value="4-HYDROXY-3-METHYLBUT-2-ENYL DIPHOSPHATE REDUCTASE, CHLOROPLASTIC"/>
    <property type="match status" value="1"/>
</dbReference>
<evidence type="ECO:0000256" key="4">
    <source>
        <dbReference type="ARBA" id="ARBA00023002"/>
    </source>
</evidence>
<dbReference type="CDD" id="cd13944">
    <property type="entry name" value="lytB_ispH"/>
    <property type="match status" value="1"/>
</dbReference>
<comment type="similarity">
    <text evidence="9">Belongs to the IspH family.</text>
</comment>
<keyword evidence="4" id="KW-0560">Oxidoreductase</keyword>
<dbReference type="AlphaFoldDB" id="A0A7S0WSZ9"/>
<dbReference type="Gene3D" id="3.40.1010.20">
    <property type="entry name" value="4-hydroxy-3-methylbut-2-enyl diphosphate reductase, catalytic domain"/>
    <property type="match status" value="2"/>
</dbReference>